<dbReference type="RefSeq" id="WP_146662199.1">
    <property type="nucleotide sequence ID" value="NZ_CP019791.1"/>
</dbReference>
<evidence type="ECO:0000256" key="2">
    <source>
        <dbReference type="ARBA" id="ARBA00022741"/>
    </source>
</evidence>
<feature type="compositionally biased region" description="Polar residues" evidence="4">
    <location>
        <begin position="288"/>
        <end position="302"/>
    </location>
</feature>
<dbReference type="Pfam" id="PF00005">
    <property type="entry name" value="ABC_tran"/>
    <property type="match status" value="1"/>
</dbReference>
<dbReference type="InterPro" id="IPR017871">
    <property type="entry name" value="ABC_transporter-like_CS"/>
</dbReference>
<keyword evidence="3 6" id="KW-0067">ATP-binding</keyword>
<feature type="compositionally biased region" description="Low complexity" evidence="4">
    <location>
        <begin position="335"/>
        <end position="346"/>
    </location>
</feature>
<dbReference type="SUPFAM" id="SSF52540">
    <property type="entry name" value="P-loop containing nucleoside triphosphate hydrolases"/>
    <property type="match status" value="1"/>
</dbReference>
<dbReference type="SMART" id="SM00382">
    <property type="entry name" value="AAA"/>
    <property type="match status" value="1"/>
</dbReference>
<sequence>MSDKNGQYAVETVSLTKIFPDWWGRAKVIAVDDLNLQIKHNEVYGLLGPNGSGKTTTLKMLLSLLHPSKGMAFLLGGSSRDTNISSRVGYLPEESYLYKYLSAKETLEFYGKIFGLPRSVRKSRIESLLEMVGLAGMANRPVGTFSKGMARRIGLAQALINDPDLLILDEPTSGMDPIGTRQMKDLIMKLAQRGKTILLCSHLLADVEDVCDRIGIMYGGKMHVEGEVNSLLQHRDEVQIKTGQLSENAMSRIREIVQQDQGECEIEKPMDKLEEFFVRTVAEAQKAKQPTSGAVNSESATGFLTEEEKTEEEKESVLDGLVGSKKPDQPKQQSEAETTSAGSETEQVSREKDKSDKPAQKDAILKDLTGGKSEQAETEKVSKSKPEEVKPESTEDIKDDLLRGLMDRGDGATDKPKKDEQGGSSDA</sequence>
<dbReference type="InterPro" id="IPR051782">
    <property type="entry name" value="ABC_Transporter_VariousFunc"/>
</dbReference>
<keyword evidence="2" id="KW-0547">Nucleotide-binding</keyword>
<dbReference type="Proteomes" id="UP000189674">
    <property type="component" value="Chromosome"/>
</dbReference>
<dbReference type="PROSITE" id="PS50893">
    <property type="entry name" value="ABC_TRANSPORTER_2"/>
    <property type="match status" value="1"/>
</dbReference>
<evidence type="ECO:0000256" key="3">
    <source>
        <dbReference type="ARBA" id="ARBA00022840"/>
    </source>
</evidence>
<dbReference type="GO" id="GO:0005524">
    <property type="term" value="F:ATP binding"/>
    <property type="evidence" value="ECO:0007669"/>
    <property type="project" value="UniProtKB-KW"/>
</dbReference>
<feature type="region of interest" description="Disordered" evidence="4">
    <location>
        <begin position="284"/>
        <end position="427"/>
    </location>
</feature>
<evidence type="ECO:0000313" key="7">
    <source>
        <dbReference type="Proteomes" id="UP000189674"/>
    </source>
</evidence>
<dbReference type="EC" id="3.6.3.-" evidence="6"/>
<dbReference type="AlphaFoldDB" id="A0A1U9NMX2"/>
<dbReference type="STRING" id="1936003.STSP2_02032"/>
<dbReference type="InterPro" id="IPR027417">
    <property type="entry name" value="P-loop_NTPase"/>
</dbReference>
<feature type="domain" description="ABC transporter" evidence="5">
    <location>
        <begin position="10"/>
        <end position="244"/>
    </location>
</feature>
<evidence type="ECO:0000313" key="6">
    <source>
        <dbReference type="EMBL" id="AQT68856.1"/>
    </source>
</evidence>
<dbReference type="KEGG" id="alus:STSP2_02032"/>
<evidence type="ECO:0000259" key="5">
    <source>
        <dbReference type="PROSITE" id="PS50893"/>
    </source>
</evidence>
<evidence type="ECO:0000256" key="4">
    <source>
        <dbReference type="SAM" id="MobiDB-lite"/>
    </source>
</evidence>
<keyword evidence="7" id="KW-1185">Reference proteome</keyword>
<dbReference type="OrthoDB" id="9804819at2"/>
<name>A0A1U9NMX2_9BACT</name>
<feature type="compositionally biased region" description="Basic and acidic residues" evidence="4">
    <location>
        <begin position="347"/>
        <end position="365"/>
    </location>
</feature>
<dbReference type="PANTHER" id="PTHR42939:SF1">
    <property type="entry name" value="ABC TRANSPORTER ATP-BINDING PROTEIN ALBC-RELATED"/>
    <property type="match status" value="1"/>
</dbReference>
<protein>
    <submittedName>
        <fullName evidence="6">Putative ABC transporter ATP-binding protein YxlF</fullName>
        <ecNumber evidence="6">3.6.3.-</ecNumber>
    </submittedName>
</protein>
<dbReference type="EMBL" id="CP019791">
    <property type="protein sequence ID" value="AQT68856.1"/>
    <property type="molecule type" value="Genomic_DNA"/>
</dbReference>
<organism evidence="6 7">
    <name type="scientific">Anaerohalosphaera lusitana</name>
    <dbReference type="NCBI Taxonomy" id="1936003"/>
    <lineage>
        <taxon>Bacteria</taxon>
        <taxon>Pseudomonadati</taxon>
        <taxon>Planctomycetota</taxon>
        <taxon>Phycisphaerae</taxon>
        <taxon>Sedimentisphaerales</taxon>
        <taxon>Anaerohalosphaeraceae</taxon>
        <taxon>Anaerohalosphaera</taxon>
    </lineage>
</organism>
<gene>
    <name evidence="6" type="primary">yxlF</name>
    <name evidence="6" type="ORF">STSP2_02032</name>
</gene>
<dbReference type="InterPro" id="IPR003593">
    <property type="entry name" value="AAA+_ATPase"/>
</dbReference>
<keyword evidence="1" id="KW-0813">Transport</keyword>
<dbReference type="Gene3D" id="3.40.50.300">
    <property type="entry name" value="P-loop containing nucleotide triphosphate hydrolases"/>
    <property type="match status" value="1"/>
</dbReference>
<accession>A0A1U9NMX2</accession>
<dbReference type="PROSITE" id="PS00211">
    <property type="entry name" value="ABC_TRANSPORTER_1"/>
    <property type="match status" value="1"/>
</dbReference>
<keyword evidence="6" id="KW-0378">Hydrolase</keyword>
<proteinExistence type="predicted"/>
<dbReference type="GO" id="GO:0016887">
    <property type="term" value="F:ATP hydrolysis activity"/>
    <property type="evidence" value="ECO:0007669"/>
    <property type="project" value="InterPro"/>
</dbReference>
<dbReference type="PANTHER" id="PTHR42939">
    <property type="entry name" value="ABC TRANSPORTER ATP-BINDING PROTEIN ALBC-RELATED"/>
    <property type="match status" value="1"/>
</dbReference>
<reference evidence="7" key="1">
    <citation type="submission" date="2017-02" db="EMBL/GenBank/DDBJ databases">
        <title>Comparative genomics and description of representatives of a novel lineage of planctomycetes thriving in anoxic sediments.</title>
        <authorList>
            <person name="Spring S."/>
            <person name="Bunk B."/>
            <person name="Sproer C."/>
        </authorList>
    </citation>
    <scope>NUCLEOTIDE SEQUENCE [LARGE SCALE GENOMIC DNA]</scope>
    <source>
        <strain evidence="7">ST-NAGAB-D1</strain>
    </source>
</reference>
<evidence type="ECO:0000256" key="1">
    <source>
        <dbReference type="ARBA" id="ARBA00022448"/>
    </source>
</evidence>
<feature type="compositionally biased region" description="Basic and acidic residues" evidence="4">
    <location>
        <begin position="374"/>
        <end position="421"/>
    </location>
</feature>
<dbReference type="InterPro" id="IPR003439">
    <property type="entry name" value="ABC_transporter-like_ATP-bd"/>
</dbReference>